<name>A0ABR1L924_9PEZI</name>
<proteinExistence type="predicted"/>
<feature type="region of interest" description="Disordered" evidence="1">
    <location>
        <begin position="749"/>
        <end position="794"/>
    </location>
</feature>
<feature type="compositionally biased region" description="Basic and acidic residues" evidence="1">
    <location>
        <begin position="546"/>
        <end position="559"/>
    </location>
</feature>
<feature type="region of interest" description="Disordered" evidence="1">
    <location>
        <begin position="506"/>
        <end position="622"/>
    </location>
</feature>
<feature type="compositionally biased region" description="Polar residues" evidence="1">
    <location>
        <begin position="331"/>
        <end position="347"/>
    </location>
</feature>
<dbReference type="InterPro" id="IPR036533">
    <property type="entry name" value="BAG_dom_sf"/>
</dbReference>
<dbReference type="PROSITE" id="PS51035">
    <property type="entry name" value="BAG"/>
    <property type="match status" value="1"/>
</dbReference>
<feature type="compositionally biased region" description="Polar residues" evidence="1">
    <location>
        <begin position="265"/>
        <end position="279"/>
    </location>
</feature>
<feature type="compositionally biased region" description="Polar residues" evidence="1">
    <location>
        <begin position="749"/>
        <end position="768"/>
    </location>
</feature>
<protein>
    <recommendedName>
        <fullName evidence="2">BAG domain-containing protein</fullName>
    </recommendedName>
</protein>
<feature type="region of interest" description="Disordered" evidence="1">
    <location>
        <begin position="114"/>
        <end position="149"/>
    </location>
</feature>
<feature type="compositionally biased region" description="Polar residues" evidence="1">
    <location>
        <begin position="946"/>
        <end position="958"/>
    </location>
</feature>
<reference evidence="3 4" key="1">
    <citation type="submission" date="2024-04" db="EMBL/GenBank/DDBJ databases">
        <title>Phyllosticta paracitricarpa is synonymous to the EU quarantine fungus P. citricarpa based on phylogenomic analyses.</title>
        <authorList>
            <consortium name="Lawrence Berkeley National Laboratory"/>
            <person name="Van ingen-buijs V.A."/>
            <person name="Van westerhoven A.C."/>
            <person name="Haridas S."/>
            <person name="Skiadas P."/>
            <person name="Martin F."/>
            <person name="Groenewald J.Z."/>
            <person name="Crous P.W."/>
            <person name="Seidl M.F."/>
        </authorList>
    </citation>
    <scope>NUCLEOTIDE SEQUENCE [LARGE SCALE GENOMIC DNA]</scope>
    <source>
        <strain evidence="3 4">CPC 17464</strain>
    </source>
</reference>
<feature type="region of interest" description="Disordered" evidence="1">
    <location>
        <begin position="876"/>
        <end position="960"/>
    </location>
</feature>
<evidence type="ECO:0000259" key="2">
    <source>
        <dbReference type="PROSITE" id="PS51035"/>
    </source>
</evidence>
<dbReference type="InterPro" id="IPR003103">
    <property type="entry name" value="BAG_domain"/>
</dbReference>
<comment type="caution">
    <text evidence="3">The sequence shown here is derived from an EMBL/GenBank/DDBJ whole genome shotgun (WGS) entry which is preliminary data.</text>
</comment>
<feature type="compositionally biased region" description="Polar residues" evidence="1">
    <location>
        <begin position="564"/>
        <end position="579"/>
    </location>
</feature>
<dbReference type="Proteomes" id="UP001360953">
    <property type="component" value="Unassembled WGS sequence"/>
</dbReference>
<sequence>MVLTRRRSSRLASTPRRANISPATEMASPAPTATPKMPALGEVDESPDPAPVRPVSTPKASETVGKRTPATEARTPTNKSPIAPSHVEMHPQFHHHTTAKPLQEARWLGFMNMGPQTEPSKKGLSKIPTTQATPTKSQELSRTFSPPDFKFTFRNPELELSPKAKKMMEESRKDVERIRAQMAANPEQYGLQTNEELRRKIVQPKGKSNRFSDAHAKAFAKMESIANHPSAFRNGPSRLKPSAAAGSLKRSPSKAELDKVEKTTPKMSRSRSNVSLQNSDGKESAGPAKRVKRSKDDDASAARPAPRNGNDKGLESKSTVAPRTGIPRLNHLTTPTKASLARSQSVKTLKKTTLITDVPKSPSVQHFTTPSKAKSTLLEGIRKVGQSVSRLPTVKSILRSPVRQYSDDPAKIAAGTHRPQLSDLNKKLPAVPATEPVQKRVNFSDSILARTSDEEPATPTAASARATSDDVSSDVVYPDLSHTSPFRRATGDFTFRAETALKFGPSKPTIRHVRPSDTNAGVGGASTLKDDQAAKKRKVDGAGKLPESDKENEAEERPAKRSKPNTTPAAKSKTPSRSNAARAGLSRNRLNLLATPKRRAHAINPSEPQPGSATTPFPSRPPLALLRSKVDDLLTRFNISAPPQLSYLLPPVGPTGLPTTSSSLDQLVTAVAARYSQDPASFVAVLVATLLAGLLVGAFSFRRMSWSNRFGSWSGRFSPFGRGDSSNKEVSDADFSYITNEDLAASQKNLGAAPNSNSSSTDDLATNETSRDARGQNSYPAHSGAPGRDNANGDTDVVVFKHKRVSYPVHFPRGSIDDDSLSIRGMREAAARKMGVDDPRRIKLFYKGRQLEDDRAAVFYGLRSDLESEVMCVVGEKPSSSRNSNMHAKATTTEARSSNSYSDDEASSDDYRSSTPAGDAQAQNKRSKKRNRRGGRKHKGARATSEVPQPTTTTNQRAGTYMGGAASSEFLGVPASTAFPPRPTSSSSSRPSPANKPTPTANAGPMDKLETLSHKYHGELLPGCQEFLARPPPDAAKRDFEHKRLTETILAQVLLKLDAVDTSGDEGARARRKELVRECNAMLNRLDAVVKPAAA</sequence>
<dbReference type="Pfam" id="PF02179">
    <property type="entry name" value="BAG"/>
    <property type="match status" value="1"/>
</dbReference>
<feature type="compositionally biased region" description="Low complexity" evidence="1">
    <location>
        <begin position="457"/>
        <end position="479"/>
    </location>
</feature>
<dbReference type="InterPro" id="IPR029071">
    <property type="entry name" value="Ubiquitin-like_domsf"/>
</dbReference>
<accession>A0ABR1L924</accession>
<feature type="compositionally biased region" description="Basic residues" evidence="1">
    <location>
        <begin position="925"/>
        <end position="941"/>
    </location>
</feature>
<dbReference type="EMBL" id="JBBPEH010000012">
    <property type="protein sequence ID" value="KAK7531743.1"/>
    <property type="molecule type" value="Genomic_DNA"/>
</dbReference>
<dbReference type="SMART" id="SM00264">
    <property type="entry name" value="BAG"/>
    <property type="match status" value="1"/>
</dbReference>
<feature type="region of interest" description="Disordered" evidence="1">
    <location>
        <begin position="972"/>
        <end position="1006"/>
    </location>
</feature>
<feature type="region of interest" description="Disordered" evidence="1">
    <location>
        <begin position="1"/>
        <end position="86"/>
    </location>
</feature>
<feature type="region of interest" description="Disordered" evidence="1">
    <location>
        <begin position="445"/>
        <end position="487"/>
    </location>
</feature>
<feature type="compositionally biased region" description="Polar residues" evidence="1">
    <location>
        <begin position="878"/>
        <end position="895"/>
    </location>
</feature>
<dbReference type="SUPFAM" id="SSF63491">
    <property type="entry name" value="BAG domain"/>
    <property type="match status" value="1"/>
</dbReference>
<gene>
    <name evidence="3" type="ORF">J3D65DRAFT_680668</name>
</gene>
<feature type="compositionally biased region" description="Low complexity" evidence="1">
    <location>
        <begin position="974"/>
        <end position="993"/>
    </location>
</feature>
<feature type="compositionally biased region" description="Polar residues" evidence="1">
    <location>
        <begin position="127"/>
        <end position="144"/>
    </location>
</feature>
<keyword evidence="4" id="KW-1185">Reference proteome</keyword>
<evidence type="ECO:0000313" key="4">
    <source>
        <dbReference type="Proteomes" id="UP001360953"/>
    </source>
</evidence>
<feature type="compositionally biased region" description="Basic and acidic residues" evidence="1">
    <location>
        <begin position="253"/>
        <end position="264"/>
    </location>
</feature>
<feature type="domain" description="BAG" evidence="2">
    <location>
        <begin position="1032"/>
        <end position="1090"/>
    </location>
</feature>
<dbReference type="Gene3D" id="1.20.58.120">
    <property type="entry name" value="BAG domain"/>
    <property type="match status" value="1"/>
</dbReference>
<evidence type="ECO:0000256" key="1">
    <source>
        <dbReference type="SAM" id="MobiDB-lite"/>
    </source>
</evidence>
<dbReference type="CDD" id="cd17039">
    <property type="entry name" value="Ubl_ubiquitin_like"/>
    <property type="match status" value="1"/>
</dbReference>
<dbReference type="SUPFAM" id="SSF54236">
    <property type="entry name" value="Ubiquitin-like"/>
    <property type="match status" value="1"/>
</dbReference>
<dbReference type="GeneID" id="92036623"/>
<evidence type="ECO:0000313" key="3">
    <source>
        <dbReference type="EMBL" id="KAK7531743.1"/>
    </source>
</evidence>
<feature type="region of interest" description="Disordered" evidence="1">
    <location>
        <begin position="227"/>
        <end position="347"/>
    </location>
</feature>
<dbReference type="RefSeq" id="XP_066651567.1">
    <property type="nucleotide sequence ID" value="XM_066803717.1"/>
</dbReference>
<organism evidence="3 4">
    <name type="scientific">Phyllosticta citribraziliensis</name>
    <dbReference type="NCBI Taxonomy" id="989973"/>
    <lineage>
        <taxon>Eukaryota</taxon>
        <taxon>Fungi</taxon>
        <taxon>Dikarya</taxon>
        <taxon>Ascomycota</taxon>
        <taxon>Pezizomycotina</taxon>
        <taxon>Dothideomycetes</taxon>
        <taxon>Dothideomycetes incertae sedis</taxon>
        <taxon>Botryosphaeriales</taxon>
        <taxon>Phyllostictaceae</taxon>
        <taxon>Phyllosticta</taxon>
    </lineage>
</organism>